<gene>
    <name evidence="8" type="ORF">TTHERM_00622960</name>
</gene>
<protein>
    <submittedName>
        <fullName evidence="8">RING finger and CHY zinc finger protein</fullName>
    </submittedName>
</protein>
<dbReference type="GO" id="GO:0061630">
    <property type="term" value="F:ubiquitin protein ligase activity"/>
    <property type="evidence" value="ECO:0007669"/>
    <property type="project" value="TreeGrafter"/>
</dbReference>
<dbReference type="PROSITE" id="PS50089">
    <property type="entry name" value="ZF_RING_2"/>
    <property type="match status" value="1"/>
</dbReference>
<dbReference type="InterPro" id="IPR037275">
    <property type="entry name" value="Znf_CTCHY_sf"/>
</dbReference>
<name>Q240Y8_TETTS</name>
<dbReference type="EMBL" id="GG662540">
    <property type="protein sequence ID" value="EAS02276.2"/>
    <property type="molecule type" value="Genomic_DNA"/>
</dbReference>
<dbReference type="SUPFAM" id="SSF161245">
    <property type="entry name" value="Zinc hairpin stack"/>
    <property type="match status" value="1"/>
</dbReference>
<evidence type="ECO:0000259" key="5">
    <source>
        <dbReference type="PROSITE" id="PS50089"/>
    </source>
</evidence>
<dbReference type="GeneID" id="7822921"/>
<evidence type="ECO:0000259" key="7">
    <source>
        <dbReference type="PROSITE" id="PS51270"/>
    </source>
</evidence>
<feature type="domain" description="CTCHY-type" evidence="7">
    <location>
        <begin position="81"/>
        <end position="145"/>
    </location>
</feature>
<dbReference type="AlphaFoldDB" id="Q240Y8"/>
<keyword evidence="2 4" id="KW-0863">Zinc-finger</keyword>
<evidence type="ECO:0000256" key="4">
    <source>
        <dbReference type="PROSITE-ProRule" id="PRU00601"/>
    </source>
</evidence>
<dbReference type="STRING" id="312017.Q240Y8"/>
<proteinExistence type="predicted"/>
<dbReference type="InterPro" id="IPR039512">
    <property type="entry name" value="RCHY1_zinc-ribbon"/>
</dbReference>
<dbReference type="Gene3D" id="3.30.40.10">
    <property type="entry name" value="Zinc/RING finger domain, C3HC4 (zinc finger)"/>
    <property type="match status" value="1"/>
</dbReference>
<reference evidence="9" key="1">
    <citation type="journal article" date="2006" name="PLoS Biol.">
        <title>Macronuclear genome sequence of the ciliate Tetrahymena thermophila, a model eukaryote.</title>
        <authorList>
            <person name="Eisen J.A."/>
            <person name="Coyne R.S."/>
            <person name="Wu M."/>
            <person name="Wu D."/>
            <person name="Thiagarajan M."/>
            <person name="Wortman J.R."/>
            <person name="Badger J.H."/>
            <person name="Ren Q."/>
            <person name="Amedeo P."/>
            <person name="Jones K.M."/>
            <person name="Tallon L.J."/>
            <person name="Delcher A.L."/>
            <person name="Salzberg S.L."/>
            <person name="Silva J.C."/>
            <person name="Haas B.J."/>
            <person name="Majoros W.H."/>
            <person name="Farzad M."/>
            <person name="Carlton J.M."/>
            <person name="Smith R.K. Jr."/>
            <person name="Garg J."/>
            <person name="Pearlman R.E."/>
            <person name="Karrer K.M."/>
            <person name="Sun L."/>
            <person name="Manning G."/>
            <person name="Elde N.C."/>
            <person name="Turkewitz A.P."/>
            <person name="Asai D.J."/>
            <person name="Wilkes D.E."/>
            <person name="Wang Y."/>
            <person name="Cai H."/>
            <person name="Collins K."/>
            <person name="Stewart B.A."/>
            <person name="Lee S.R."/>
            <person name="Wilamowska K."/>
            <person name="Weinberg Z."/>
            <person name="Ruzzo W.L."/>
            <person name="Wloga D."/>
            <person name="Gaertig J."/>
            <person name="Frankel J."/>
            <person name="Tsao C.-C."/>
            <person name="Gorovsky M.A."/>
            <person name="Keeling P.J."/>
            <person name="Waller R.F."/>
            <person name="Patron N.J."/>
            <person name="Cherry J.M."/>
            <person name="Stover N.A."/>
            <person name="Krieger C.J."/>
            <person name="del Toro C."/>
            <person name="Ryder H.F."/>
            <person name="Williamson S.C."/>
            <person name="Barbeau R.A."/>
            <person name="Hamilton E.P."/>
            <person name="Orias E."/>
        </authorList>
    </citation>
    <scope>NUCLEOTIDE SEQUENCE [LARGE SCALE GENOMIC DNA]</scope>
    <source>
        <strain evidence="9">SB210</strain>
    </source>
</reference>
<dbReference type="InterPro" id="IPR017921">
    <property type="entry name" value="Znf_CTCHY"/>
</dbReference>
<keyword evidence="3" id="KW-0862">Zinc</keyword>
<dbReference type="PANTHER" id="PTHR21319">
    <property type="entry name" value="RING FINGER AND CHY ZINC FINGER DOMAIN-CONTAINING PROTEIN 1"/>
    <property type="match status" value="1"/>
</dbReference>
<evidence type="ECO:0000259" key="6">
    <source>
        <dbReference type="PROSITE" id="PS51266"/>
    </source>
</evidence>
<dbReference type="Pfam" id="PF13639">
    <property type="entry name" value="zf-RING_2"/>
    <property type="match status" value="1"/>
</dbReference>
<evidence type="ECO:0000313" key="9">
    <source>
        <dbReference type="Proteomes" id="UP000009168"/>
    </source>
</evidence>
<dbReference type="InterPro" id="IPR008913">
    <property type="entry name" value="Znf_CHY"/>
</dbReference>
<dbReference type="GO" id="GO:0005634">
    <property type="term" value="C:nucleus"/>
    <property type="evidence" value="ECO:0007669"/>
    <property type="project" value="TreeGrafter"/>
</dbReference>
<dbReference type="Gene3D" id="2.20.28.10">
    <property type="match status" value="1"/>
</dbReference>
<dbReference type="HOGENOM" id="CLU_013368_1_2_1"/>
<dbReference type="SMART" id="SM00184">
    <property type="entry name" value="RING"/>
    <property type="match status" value="1"/>
</dbReference>
<dbReference type="GO" id="GO:0016567">
    <property type="term" value="P:protein ubiquitination"/>
    <property type="evidence" value="ECO:0007669"/>
    <property type="project" value="TreeGrafter"/>
</dbReference>
<dbReference type="InterPro" id="IPR013083">
    <property type="entry name" value="Znf_RING/FYVE/PHD"/>
</dbReference>
<evidence type="ECO:0000256" key="3">
    <source>
        <dbReference type="ARBA" id="ARBA00022833"/>
    </source>
</evidence>
<dbReference type="Pfam" id="PF05495">
    <property type="entry name" value="zf-CHY"/>
    <property type="match status" value="1"/>
</dbReference>
<accession>Q240Y8</accession>
<dbReference type="GO" id="GO:0008270">
    <property type="term" value="F:zinc ion binding"/>
    <property type="evidence" value="ECO:0007669"/>
    <property type="project" value="UniProtKB-KW"/>
</dbReference>
<dbReference type="RefSeq" id="XP_001022521.2">
    <property type="nucleotide sequence ID" value="XM_001022521.3"/>
</dbReference>
<evidence type="ECO:0000313" key="8">
    <source>
        <dbReference type="EMBL" id="EAS02276.2"/>
    </source>
</evidence>
<dbReference type="Proteomes" id="UP000009168">
    <property type="component" value="Unassembled WGS sequence"/>
</dbReference>
<dbReference type="GO" id="GO:0006511">
    <property type="term" value="P:ubiquitin-dependent protein catabolic process"/>
    <property type="evidence" value="ECO:0007669"/>
    <property type="project" value="TreeGrafter"/>
</dbReference>
<dbReference type="PROSITE" id="PS51270">
    <property type="entry name" value="ZF_CTCHY"/>
    <property type="match status" value="1"/>
</dbReference>
<dbReference type="PANTHER" id="PTHR21319:SF0">
    <property type="entry name" value="AND RING FINGER DOMAIN PROTEIN, PUTATIVE (AFU_ORTHOLOGUE AFUA_1G08900)-RELATED"/>
    <property type="match status" value="1"/>
</dbReference>
<dbReference type="PROSITE" id="PS51266">
    <property type="entry name" value="ZF_CHY"/>
    <property type="match status" value="1"/>
</dbReference>
<dbReference type="KEGG" id="tet:TTHERM_00622960"/>
<evidence type="ECO:0000256" key="1">
    <source>
        <dbReference type="ARBA" id="ARBA00022723"/>
    </source>
</evidence>
<dbReference type="InterPro" id="IPR037274">
    <property type="entry name" value="Znf_CHY_sf"/>
</dbReference>
<dbReference type="Pfam" id="PF14599">
    <property type="entry name" value="zinc_ribbon_6"/>
    <property type="match status" value="1"/>
</dbReference>
<feature type="domain" description="RING-type" evidence="5">
    <location>
        <begin position="146"/>
        <end position="190"/>
    </location>
</feature>
<dbReference type="InParanoid" id="Q240Y8"/>
<dbReference type="eggNOG" id="KOG1940">
    <property type="taxonomic scope" value="Eukaryota"/>
</dbReference>
<organism evidence="8 9">
    <name type="scientific">Tetrahymena thermophila (strain SB210)</name>
    <dbReference type="NCBI Taxonomy" id="312017"/>
    <lineage>
        <taxon>Eukaryota</taxon>
        <taxon>Sar</taxon>
        <taxon>Alveolata</taxon>
        <taxon>Ciliophora</taxon>
        <taxon>Intramacronucleata</taxon>
        <taxon>Oligohymenophorea</taxon>
        <taxon>Hymenostomatida</taxon>
        <taxon>Tetrahymenina</taxon>
        <taxon>Tetrahymenidae</taxon>
        <taxon>Tetrahymena</taxon>
    </lineage>
</organism>
<sequence length="263" mass="30566">MDLNINKPCKHYDRGCLILAPCCNIWYPCRLCHNEKYSGPKGICSVETLDRYSITRIKCLNCGLEQKPQSVCENPQCNHDLGKYFCDICKLFNNDTTKSMYHCDKCKMCRMGTKESNFHCDVCDICMSKTLEKNHKCIEKKTEQDCPICLENLKISTKLWQQLQRCGHCIHTECLENYIKKSNNINCPYCGMSIYLQSENEKQRIQLYIDEIYSTMDPKIKEELAGKTQILCNECGKKSYDVDFNVIAIKCPHCNCFNTKEIK</sequence>
<dbReference type="SUPFAM" id="SSF161219">
    <property type="entry name" value="CHY zinc finger-like"/>
    <property type="match status" value="1"/>
</dbReference>
<keyword evidence="9" id="KW-1185">Reference proteome</keyword>
<keyword evidence="1" id="KW-0479">Metal-binding</keyword>
<dbReference type="InterPro" id="IPR001841">
    <property type="entry name" value="Znf_RING"/>
</dbReference>
<feature type="domain" description="CHY-type" evidence="6">
    <location>
        <begin position="2"/>
        <end position="79"/>
    </location>
</feature>
<dbReference type="SUPFAM" id="SSF57850">
    <property type="entry name" value="RING/U-box"/>
    <property type="match status" value="1"/>
</dbReference>
<evidence type="ECO:0000256" key="2">
    <source>
        <dbReference type="ARBA" id="ARBA00022771"/>
    </source>
</evidence>
<dbReference type="OrthoDB" id="411372at2759"/>